<sequence length="200" mass="22390">MLYALVMTALTVAYRLVAATALEIPNFSPVMALAFCGAIYLREKWLWAVPFVALILSDLWLNHYYLAQYDYGWALKELLLRYGCYGAALGLGWLVSRRKSWSAIFGGALAASFVFYLVTNTAAWAVDKTYAQTLAGWWQAMTIGHPEYPSTIFFFKNSLISDLSFTTLFAVVMEYAALRAGKPSLLTPANPHPPKLHYAH</sequence>
<keyword evidence="1" id="KW-1133">Transmembrane helix</keyword>
<organism evidence="2 3">
    <name type="scientific">Cephaloticoccus capnophilus</name>
    <dbReference type="NCBI Taxonomy" id="1548208"/>
    <lineage>
        <taxon>Bacteria</taxon>
        <taxon>Pseudomonadati</taxon>
        <taxon>Verrucomicrobiota</taxon>
        <taxon>Opitutia</taxon>
        <taxon>Opitutales</taxon>
        <taxon>Opitutaceae</taxon>
        <taxon>Cephaloticoccus</taxon>
    </lineage>
</organism>
<keyword evidence="1" id="KW-0472">Membrane</keyword>
<keyword evidence="3" id="KW-1185">Reference proteome</keyword>
<dbReference type="InterPro" id="IPR046487">
    <property type="entry name" value="DUF6580"/>
</dbReference>
<accession>A0A139SIH1</accession>
<comment type="caution">
    <text evidence="2">The sequence shown here is derived from an EMBL/GenBank/DDBJ whole genome shotgun (WGS) entry which is preliminary data.</text>
</comment>
<feature type="transmembrane region" description="Helical" evidence="1">
    <location>
        <begin position="101"/>
        <end position="118"/>
    </location>
</feature>
<dbReference type="Pfam" id="PF20221">
    <property type="entry name" value="DUF6580"/>
    <property type="match status" value="1"/>
</dbReference>
<keyword evidence="1" id="KW-0812">Transmembrane</keyword>
<feature type="transmembrane region" description="Helical" evidence="1">
    <location>
        <begin position="45"/>
        <end position="66"/>
    </location>
</feature>
<name>A0A139SIH1_9BACT</name>
<dbReference type="Proteomes" id="UP000071392">
    <property type="component" value="Unassembled WGS sequence"/>
</dbReference>
<dbReference type="EMBL" id="LSZP01000059">
    <property type="protein sequence ID" value="KXU34321.1"/>
    <property type="molecule type" value="Genomic_DNA"/>
</dbReference>
<evidence type="ECO:0000256" key="1">
    <source>
        <dbReference type="SAM" id="Phobius"/>
    </source>
</evidence>
<dbReference type="RefSeq" id="WP_068713041.1">
    <property type="nucleotide sequence ID" value="NZ_LSZP01000059.1"/>
</dbReference>
<proteinExistence type="predicted"/>
<reference evidence="2 3" key="1">
    <citation type="submission" date="2016-02" db="EMBL/GenBank/DDBJ databases">
        <authorList>
            <person name="Wen L."/>
            <person name="He K."/>
            <person name="Yang H."/>
        </authorList>
    </citation>
    <scope>NUCLEOTIDE SEQUENCE [LARGE SCALE GENOMIC DNA]</scope>
    <source>
        <strain evidence="2 3">CV41</strain>
    </source>
</reference>
<evidence type="ECO:0000313" key="3">
    <source>
        <dbReference type="Proteomes" id="UP000071392"/>
    </source>
</evidence>
<gene>
    <name evidence="2" type="ORF">AXK12_07545</name>
</gene>
<dbReference type="AlphaFoldDB" id="A0A139SIH1"/>
<feature type="transmembrane region" description="Helical" evidence="1">
    <location>
        <begin position="78"/>
        <end position="95"/>
    </location>
</feature>
<evidence type="ECO:0000313" key="2">
    <source>
        <dbReference type="EMBL" id="KXU34321.1"/>
    </source>
</evidence>
<dbReference type="OrthoDB" id="186692at2"/>
<protein>
    <submittedName>
        <fullName evidence="2">Uncharacterized protein</fullName>
    </submittedName>
</protein>